<dbReference type="Gene3D" id="3.30.420.10">
    <property type="entry name" value="Ribonuclease H-like superfamily/Ribonuclease H"/>
    <property type="match status" value="1"/>
</dbReference>
<evidence type="ECO:0000313" key="3">
    <source>
        <dbReference type="EMBL" id="MBW0461897.1"/>
    </source>
</evidence>
<dbReference type="Pfam" id="PF17921">
    <property type="entry name" value="Integrase_H2C2"/>
    <property type="match status" value="1"/>
</dbReference>
<dbReference type="Proteomes" id="UP000765509">
    <property type="component" value="Unassembled WGS sequence"/>
</dbReference>
<dbReference type="InterPro" id="IPR050951">
    <property type="entry name" value="Retrovirus_Pol_polyprotein"/>
</dbReference>
<evidence type="ECO:0000313" key="4">
    <source>
        <dbReference type="Proteomes" id="UP000765509"/>
    </source>
</evidence>
<dbReference type="InterPro" id="IPR001584">
    <property type="entry name" value="Integrase_cat-core"/>
</dbReference>
<dbReference type="EMBL" id="AVOT02000240">
    <property type="protein sequence ID" value="MBW0461897.1"/>
    <property type="molecule type" value="Genomic_DNA"/>
</dbReference>
<proteinExistence type="predicted"/>
<dbReference type="InterPro" id="IPR036397">
    <property type="entry name" value="RNaseH_sf"/>
</dbReference>
<dbReference type="AlphaFoldDB" id="A0A9Q3BB59"/>
<dbReference type="InterPro" id="IPR041588">
    <property type="entry name" value="Integrase_H2C2"/>
</dbReference>
<gene>
    <name evidence="3" type="ORF">O181_001612</name>
</gene>
<dbReference type="PROSITE" id="PS50994">
    <property type="entry name" value="INTEGRASE"/>
    <property type="match status" value="1"/>
</dbReference>
<dbReference type="GO" id="GO:0005634">
    <property type="term" value="C:nucleus"/>
    <property type="evidence" value="ECO:0007669"/>
    <property type="project" value="UniProtKB-ARBA"/>
</dbReference>
<dbReference type="GO" id="GO:0015074">
    <property type="term" value="P:DNA integration"/>
    <property type="evidence" value="ECO:0007669"/>
    <property type="project" value="InterPro"/>
</dbReference>
<keyword evidence="4" id="KW-1185">Reference proteome</keyword>
<dbReference type="PANTHER" id="PTHR37984">
    <property type="entry name" value="PROTEIN CBG26694"/>
    <property type="match status" value="1"/>
</dbReference>
<keyword evidence="1" id="KW-0694">RNA-binding</keyword>
<dbReference type="GO" id="GO:0003723">
    <property type="term" value="F:RNA binding"/>
    <property type="evidence" value="ECO:0007669"/>
    <property type="project" value="UniProtKB-KW"/>
</dbReference>
<name>A0A9Q3BB59_9BASI</name>
<accession>A0A9Q3BB59</accession>
<dbReference type="PANTHER" id="PTHR37984:SF5">
    <property type="entry name" value="PROTEIN NYNRIN-LIKE"/>
    <property type="match status" value="1"/>
</dbReference>
<protein>
    <recommendedName>
        <fullName evidence="2">Integrase catalytic domain-containing protein</fullName>
    </recommendedName>
</protein>
<dbReference type="InterPro" id="IPR012337">
    <property type="entry name" value="RNaseH-like_sf"/>
</dbReference>
<dbReference type="SUPFAM" id="SSF53098">
    <property type="entry name" value="Ribonuclease H-like"/>
    <property type="match status" value="1"/>
</dbReference>
<reference evidence="3" key="1">
    <citation type="submission" date="2021-03" db="EMBL/GenBank/DDBJ databases">
        <title>Draft genome sequence of rust myrtle Austropuccinia psidii MF-1, a brazilian biotype.</title>
        <authorList>
            <person name="Quecine M.C."/>
            <person name="Pachon D.M.R."/>
            <person name="Bonatelli M.L."/>
            <person name="Correr F.H."/>
            <person name="Franceschini L.M."/>
            <person name="Leite T.F."/>
            <person name="Margarido G.R.A."/>
            <person name="Almeida C.A."/>
            <person name="Ferrarezi J.A."/>
            <person name="Labate C.A."/>
        </authorList>
    </citation>
    <scope>NUCLEOTIDE SEQUENCE</scope>
    <source>
        <strain evidence="3">MF-1</strain>
    </source>
</reference>
<feature type="domain" description="Integrase catalytic" evidence="2">
    <location>
        <begin position="66"/>
        <end position="236"/>
    </location>
</feature>
<sequence>MILQECHDYHYMGQMSEDRTKERVTSTAWCPKWEQEFSEYINTWERFQKANRKHGKRYGLLQHIEEPNHPWESTNMDWVTGFVPGGKESFNACLGIVDMHSKSVRCLPCHKEDTSMDTALLFWNNIISTCGIPKIIISYRDPTFKSEDWTNLYHMFGTKLVFSTAYHPQMDGLAERMIQTIEEIIRRVCKYGMEYKDLAGYTHDWITLLSAVQLAYNTSQGSNTGKSPSQVDKGWNPLFPVDHWKKNLLTIHPTAQDFHYIWKRVCDIADK</sequence>
<evidence type="ECO:0000259" key="2">
    <source>
        <dbReference type="PROSITE" id="PS50994"/>
    </source>
</evidence>
<organism evidence="3 4">
    <name type="scientific">Austropuccinia psidii MF-1</name>
    <dbReference type="NCBI Taxonomy" id="1389203"/>
    <lineage>
        <taxon>Eukaryota</taxon>
        <taxon>Fungi</taxon>
        <taxon>Dikarya</taxon>
        <taxon>Basidiomycota</taxon>
        <taxon>Pucciniomycotina</taxon>
        <taxon>Pucciniomycetes</taxon>
        <taxon>Pucciniales</taxon>
        <taxon>Sphaerophragmiaceae</taxon>
        <taxon>Austropuccinia</taxon>
    </lineage>
</organism>
<comment type="caution">
    <text evidence="3">The sequence shown here is derived from an EMBL/GenBank/DDBJ whole genome shotgun (WGS) entry which is preliminary data.</text>
</comment>
<evidence type="ECO:0000256" key="1">
    <source>
        <dbReference type="ARBA" id="ARBA00022884"/>
    </source>
</evidence>